<organism evidence="1 2">
    <name type="scientific">Brevibacterium salitolerans</name>
    <dbReference type="NCBI Taxonomy" id="1403566"/>
    <lineage>
        <taxon>Bacteria</taxon>
        <taxon>Bacillati</taxon>
        <taxon>Actinomycetota</taxon>
        <taxon>Actinomycetes</taxon>
        <taxon>Micrococcales</taxon>
        <taxon>Brevibacteriaceae</taxon>
        <taxon>Brevibacterium</taxon>
    </lineage>
</organism>
<dbReference type="EMBL" id="BAAAPZ010000006">
    <property type="protein sequence ID" value="GAA2097149.1"/>
    <property type="molecule type" value="Genomic_DNA"/>
</dbReference>
<protein>
    <submittedName>
        <fullName evidence="1">Aspartate/glutamate racemase family protein</fullName>
    </submittedName>
</protein>
<name>A0ABP5IET8_9MICO</name>
<evidence type="ECO:0000313" key="1">
    <source>
        <dbReference type="EMBL" id="GAA2097149.1"/>
    </source>
</evidence>
<accession>A0ABP5IET8</accession>
<gene>
    <name evidence="1" type="ORF">GCM10009823_17660</name>
</gene>
<dbReference type="Proteomes" id="UP001500984">
    <property type="component" value="Unassembled WGS sequence"/>
</dbReference>
<sequence>MWIETWAAGGYAGCVVRSGARLGVLVLDTRFERVPGDIGSPETFRRAEWAGSAEKGDRAPVLFRTVPGATVARVIGRQDGGLVDLFAAHAAALAAEGATAITTSCGFMARHQTELAARIPVPFASSALCLLGALQERYGVVGVITADSTRLTSEHFTACGAVPPDVGSSHAGPSRGGPADSVVAGMQGKPAFRAAILDQTAPLDPERIRAEVLEVGAELIRAHPEVRALLLECTNLPPYAPALAEASGLPVFDALTLCHALMSHSASLEGANIDVE</sequence>
<evidence type="ECO:0000313" key="2">
    <source>
        <dbReference type="Proteomes" id="UP001500984"/>
    </source>
</evidence>
<reference evidence="2" key="1">
    <citation type="journal article" date="2019" name="Int. J. Syst. Evol. Microbiol.">
        <title>The Global Catalogue of Microorganisms (GCM) 10K type strain sequencing project: providing services to taxonomists for standard genome sequencing and annotation.</title>
        <authorList>
            <consortium name="The Broad Institute Genomics Platform"/>
            <consortium name="The Broad Institute Genome Sequencing Center for Infectious Disease"/>
            <person name="Wu L."/>
            <person name="Ma J."/>
        </authorList>
    </citation>
    <scope>NUCLEOTIDE SEQUENCE [LARGE SCALE GENOMIC DNA]</scope>
    <source>
        <strain evidence="2">JCM 15900</strain>
    </source>
</reference>
<dbReference type="RefSeq" id="WP_344336913.1">
    <property type="nucleotide sequence ID" value="NZ_BAAAPZ010000006.1"/>
</dbReference>
<keyword evidence="2" id="KW-1185">Reference proteome</keyword>
<comment type="caution">
    <text evidence="1">The sequence shown here is derived from an EMBL/GenBank/DDBJ whole genome shotgun (WGS) entry which is preliminary data.</text>
</comment>
<proteinExistence type="predicted"/>